<feature type="repeat" description="WD" evidence="3">
    <location>
        <begin position="389"/>
        <end position="428"/>
    </location>
</feature>
<dbReference type="PROSITE" id="PS50294">
    <property type="entry name" value="WD_REPEATS_REGION"/>
    <property type="match status" value="4"/>
</dbReference>
<dbReference type="PROSITE" id="PS50082">
    <property type="entry name" value="WD_REPEATS_2"/>
    <property type="match status" value="6"/>
</dbReference>
<name>S9PS03_SCHOY</name>
<dbReference type="GeneID" id="25033149"/>
<dbReference type="InterPro" id="IPR019775">
    <property type="entry name" value="WD40_repeat_CS"/>
</dbReference>
<dbReference type="InterPro" id="IPR020472">
    <property type="entry name" value="WD40_PAC1"/>
</dbReference>
<feature type="repeat" description="WD" evidence="3">
    <location>
        <begin position="261"/>
        <end position="293"/>
    </location>
</feature>
<reference evidence="5 6" key="1">
    <citation type="journal article" date="2011" name="Science">
        <title>Comparative functional genomics of the fission yeasts.</title>
        <authorList>
            <person name="Rhind N."/>
            <person name="Chen Z."/>
            <person name="Yassour M."/>
            <person name="Thompson D.A."/>
            <person name="Haas B.J."/>
            <person name="Habib N."/>
            <person name="Wapinski I."/>
            <person name="Roy S."/>
            <person name="Lin M.F."/>
            <person name="Heiman D.I."/>
            <person name="Young S.K."/>
            <person name="Furuya K."/>
            <person name="Guo Y."/>
            <person name="Pidoux A."/>
            <person name="Chen H.M."/>
            <person name="Robbertse B."/>
            <person name="Goldberg J.M."/>
            <person name="Aoki K."/>
            <person name="Bayne E.H."/>
            <person name="Berlin A.M."/>
            <person name="Desjardins C.A."/>
            <person name="Dobbs E."/>
            <person name="Dukaj L."/>
            <person name="Fan L."/>
            <person name="FitzGerald M.G."/>
            <person name="French C."/>
            <person name="Gujja S."/>
            <person name="Hansen K."/>
            <person name="Keifenheim D."/>
            <person name="Levin J.Z."/>
            <person name="Mosher R.A."/>
            <person name="Mueller C.A."/>
            <person name="Pfiffner J."/>
            <person name="Priest M."/>
            <person name="Russ C."/>
            <person name="Smialowska A."/>
            <person name="Swoboda P."/>
            <person name="Sykes S.M."/>
            <person name="Vaughn M."/>
            <person name="Vengrova S."/>
            <person name="Yoder R."/>
            <person name="Zeng Q."/>
            <person name="Allshire R."/>
            <person name="Baulcombe D."/>
            <person name="Birren B.W."/>
            <person name="Brown W."/>
            <person name="Ekwall K."/>
            <person name="Kellis M."/>
            <person name="Leatherwood J."/>
            <person name="Levin H."/>
            <person name="Margalit H."/>
            <person name="Martienssen R."/>
            <person name="Nieduszynski C.A."/>
            <person name="Spatafora J.W."/>
            <person name="Friedman N."/>
            <person name="Dalgaard J.Z."/>
            <person name="Baumann P."/>
            <person name="Niki H."/>
            <person name="Regev A."/>
            <person name="Nusbaum C."/>
        </authorList>
    </citation>
    <scope>NUCLEOTIDE SEQUENCE [LARGE SCALE GENOMIC DNA]</scope>
    <source>
        <strain evidence="6">yFS286</strain>
    </source>
</reference>
<dbReference type="SMART" id="SM00320">
    <property type="entry name" value="WD40"/>
    <property type="match status" value="7"/>
</dbReference>
<dbReference type="InterPro" id="IPR036322">
    <property type="entry name" value="WD40_repeat_dom_sf"/>
</dbReference>
<keyword evidence="6" id="KW-1185">Reference proteome</keyword>
<dbReference type="SUPFAM" id="SSF50978">
    <property type="entry name" value="WD40 repeat-like"/>
    <property type="match status" value="1"/>
</dbReference>
<dbReference type="PROSITE" id="PS50181">
    <property type="entry name" value="FBOX"/>
    <property type="match status" value="1"/>
</dbReference>
<feature type="repeat" description="WD" evidence="3">
    <location>
        <begin position="429"/>
        <end position="468"/>
    </location>
</feature>
<dbReference type="EMBL" id="KE503208">
    <property type="protein sequence ID" value="EPX70772.1"/>
    <property type="molecule type" value="Genomic_DNA"/>
</dbReference>
<feature type="repeat" description="WD" evidence="3">
    <location>
        <begin position="221"/>
        <end position="260"/>
    </location>
</feature>
<dbReference type="HOGENOM" id="CLU_000288_103_6_1"/>
<dbReference type="InterPro" id="IPR050995">
    <property type="entry name" value="WD-F-box_domain-protein"/>
</dbReference>
<dbReference type="SMART" id="SM00256">
    <property type="entry name" value="FBOX"/>
    <property type="match status" value="1"/>
</dbReference>
<dbReference type="Gene3D" id="2.130.10.10">
    <property type="entry name" value="YVTN repeat-like/Quinoprotein amine dehydrogenase"/>
    <property type="match status" value="2"/>
</dbReference>
<dbReference type="PROSITE" id="PS00678">
    <property type="entry name" value="WD_REPEATS_1"/>
    <property type="match status" value="3"/>
</dbReference>
<evidence type="ECO:0000313" key="5">
    <source>
        <dbReference type="EMBL" id="EPX70772.1"/>
    </source>
</evidence>
<accession>S9PS03</accession>
<dbReference type="InterPro" id="IPR001810">
    <property type="entry name" value="F-box_dom"/>
</dbReference>
<dbReference type="InterPro" id="IPR036047">
    <property type="entry name" value="F-box-like_dom_sf"/>
</dbReference>
<feature type="repeat" description="WD" evidence="3">
    <location>
        <begin position="347"/>
        <end position="388"/>
    </location>
</feature>
<dbReference type="AlphaFoldDB" id="S9PS03"/>
<evidence type="ECO:0000256" key="3">
    <source>
        <dbReference type="PROSITE-ProRule" id="PRU00221"/>
    </source>
</evidence>
<dbReference type="PRINTS" id="PR00320">
    <property type="entry name" value="GPROTEINBRPT"/>
</dbReference>
<protein>
    <submittedName>
        <fullName evidence="5">F-box protein Pof11</fullName>
    </submittedName>
</protein>
<dbReference type="Proteomes" id="UP000016088">
    <property type="component" value="Unassembled WGS sequence"/>
</dbReference>
<sequence length="510" mass="58776">MSDDPKTNSNKHQFLNELADKASGQNNLSNKKNNLLRNASLSPSESNKIDTIKHTLSELPREGILFVYRYIETLLFKDFTDFFPEEIVLRIFTCLDQNDLCKCKTLSKRWKRLLEDPSLWKTLYQQKGWHLNPEVSQEFQECMRMKTYSFSEEGFIRIDQHFLGPNGTIFHDQQCVYDSQNRPLLNWAHIYKERARLESNWRHGNFVLYQLQAPTRLGRLSRISTDSVYCVQYDDDYVVSGSKDRLISVWDIHTGALLYTLHGHLGSVLCLQIDRHRDLIVSGSSDTSILVWSWQRRCPIKSLTGHTDNVLGVIVSGKYIVSCSRDHTARVWKLDTLPGENPCIHVLRGHLASVNSVQYDEASGVIVTASGDRTLRLWDIYSGQCLKVIYAHQRGIACSQYNGKYIVSGSSDTTVRIFEAASGKLLRILQGHEDLIRTLQFDNEKVVSGGYDGTIRVWNFETGELYCVLQNDRRSRVFGLQCDHRRIIACTHNSEIFVWRFDYGIDCTFF</sequence>
<dbReference type="Gene3D" id="1.20.1280.50">
    <property type="match status" value="1"/>
</dbReference>
<evidence type="ECO:0000259" key="4">
    <source>
        <dbReference type="PROSITE" id="PS50181"/>
    </source>
</evidence>
<evidence type="ECO:0000256" key="2">
    <source>
        <dbReference type="ARBA" id="ARBA00022737"/>
    </source>
</evidence>
<keyword evidence="2" id="KW-0677">Repeat</keyword>
<dbReference type="Pfam" id="PF00400">
    <property type="entry name" value="WD40"/>
    <property type="match status" value="1"/>
</dbReference>
<dbReference type="Pfam" id="PF12937">
    <property type="entry name" value="F-box-like"/>
    <property type="match status" value="1"/>
</dbReference>
<dbReference type="RefSeq" id="XP_013020481.1">
    <property type="nucleotide sequence ID" value="XM_013165027.1"/>
</dbReference>
<feature type="domain" description="F-box" evidence="4">
    <location>
        <begin position="77"/>
        <end position="123"/>
    </location>
</feature>
<dbReference type="PANTHER" id="PTHR14604">
    <property type="entry name" value="WD40 REPEAT PF20"/>
    <property type="match status" value="1"/>
</dbReference>
<keyword evidence="1 3" id="KW-0853">WD repeat</keyword>
<dbReference type="CDD" id="cd00200">
    <property type="entry name" value="WD40"/>
    <property type="match status" value="1"/>
</dbReference>
<dbReference type="eggNOG" id="KOG0281">
    <property type="taxonomic scope" value="Eukaryota"/>
</dbReference>
<dbReference type="InterPro" id="IPR001680">
    <property type="entry name" value="WD40_rpt"/>
</dbReference>
<dbReference type="Pfam" id="PF25047">
    <property type="entry name" value="Beta-prop_TEP1_2nd"/>
    <property type="match status" value="1"/>
</dbReference>
<organism evidence="5 6">
    <name type="scientific">Schizosaccharomyces octosporus (strain yFS286)</name>
    <name type="common">Fission yeast</name>
    <name type="synonym">Octosporomyces octosporus</name>
    <dbReference type="NCBI Taxonomy" id="483514"/>
    <lineage>
        <taxon>Eukaryota</taxon>
        <taxon>Fungi</taxon>
        <taxon>Dikarya</taxon>
        <taxon>Ascomycota</taxon>
        <taxon>Taphrinomycotina</taxon>
        <taxon>Schizosaccharomycetes</taxon>
        <taxon>Schizosaccharomycetales</taxon>
        <taxon>Schizosaccharomycetaceae</taxon>
        <taxon>Schizosaccharomyces</taxon>
    </lineage>
</organism>
<dbReference type="VEuPathDB" id="FungiDB:SOCG_04185"/>
<evidence type="ECO:0000256" key="1">
    <source>
        <dbReference type="ARBA" id="ARBA00022574"/>
    </source>
</evidence>
<evidence type="ECO:0000313" key="6">
    <source>
        <dbReference type="Proteomes" id="UP000016088"/>
    </source>
</evidence>
<feature type="repeat" description="WD" evidence="3">
    <location>
        <begin position="303"/>
        <end position="336"/>
    </location>
</feature>
<gene>
    <name evidence="5" type="ORF">SOCG_04185</name>
</gene>
<dbReference type="OrthoDB" id="19711at2759"/>
<dbReference type="InterPro" id="IPR015943">
    <property type="entry name" value="WD40/YVTN_repeat-like_dom_sf"/>
</dbReference>
<proteinExistence type="predicted"/>
<dbReference type="SUPFAM" id="SSF81383">
    <property type="entry name" value="F-box domain"/>
    <property type="match status" value="1"/>
</dbReference>
<dbReference type="InterPro" id="IPR056829">
    <property type="entry name" value="Beta-prop_TEP1_2nd"/>
</dbReference>
<dbReference type="OMA" id="KDISICV"/>
<dbReference type="PANTHER" id="PTHR14604:SF4">
    <property type="entry name" value="F-BOX DOMAIN-CONTAINING PROTEIN"/>
    <property type="match status" value="1"/>
</dbReference>